<protein>
    <recommendedName>
        <fullName evidence="15">Outer dense fiber protein 2</fullName>
    </recommendedName>
    <alternativeName>
        <fullName evidence="16">Cenexin</fullName>
    </alternativeName>
    <alternativeName>
        <fullName evidence="17">Outer dense fiber of sperm tails protein 2</fullName>
    </alternativeName>
</protein>
<feature type="region of interest" description="Disordered" evidence="19">
    <location>
        <begin position="588"/>
        <end position="666"/>
    </location>
</feature>
<keyword evidence="14" id="KW-0966">Cell projection</keyword>
<sequence length="719" mass="80768">MSAPSSLRCLYHPGPKKAPPEAQLGCLSPSLCLVVARRGAERSIRRSGSRSQRRDTGLLLKALVEAEIDGVAVSNHLTALRDTVGGLSKDKRLSGLHAASVRRQQESLLEKMEAFERSNRGLRDLLRGWSDNEVKEEKALENQTSRISEHLEMEKVQTRTRIGGSFTAGVPASSSRFFPKQDKAKTSGEFSRILQSTQSHLESELSRMEAEKAHLAAQIQRLQQGREQQQERQKALQEEAEKAEKESEEQRRRDQEALALVSQRAERAEEAARQFSLKLQEKEFDLAQALNTSGDWCRRHSKEAAANAQLEEENAALGRQLSELKAAEEKSRCETDSLLDQLRHLAGENDSARVENQRLQGLLMSSEETLRGLQTEAHQMKSSIKKQNNLVEKYKKKIQQVRLEAEETGVKLEVKQAEMRELKLSLEVEKEQMRQELLARLRELDAAADRLRRTEQQLREAQQEAQQHQRRNEEYSSGLAEVRQKVRARGPSSAHEGSLTALCVQVEQQGTHLETFQQKNLLLQEENGVLKEKVFNLERKLGSLKAQNEEMSKSLASKEVGVQRLQKQLDEKTQECSVLSRQLQDTLDDAQRQVDTPPAAAPSSHAWRERSSPAGGKQHAEGSGQGEDVSVQSVGPAEPAEPSQSRAEPAAAQQRGGSGPLGWVGTGSDLVTDYGLLPQMERRYRTQLQNMKDRLEQSDSKNRSLQNYVHFLKTSYGNN</sequence>
<dbReference type="GO" id="GO:0005814">
    <property type="term" value="C:centriole"/>
    <property type="evidence" value="ECO:0007669"/>
    <property type="project" value="UniProtKB-SubCell"/>
</dbReference>
<reference evidence="20" key="1">
    <citation type="journal article" date="2004" name="Nature">
        <title>Genome duplication in the teleost fish Tetraodon nigroviridis reveals the early vertebrate proto-karyotype.</title>
        <authorList>
            <person name="Jaillon O."/>
            <person name="Aury J.-M."/>
            <person name="Brunet F."/>
            <person name="Petit J.-L."/>
            <person name="Stange-Thomann N."/>
            <person name="Mauceli E."/>
            <person name="Bouneau L."/>
            <person name="Fischer C."/>
            <person name="Ozouf-Costaz C."/>
            <person name="Bernot A."/>
            <person name="Nicaud S."/>
            <person name="Jaffe D."/>
            <person name="Fisher S."/>
            <person name="Lutfalla G."/>
            <person name="Dossat C."/>
            <person name="Segurens B."/>
            <person name="Dasilva C."/>
            <person name="Salanoubat M."/>
            <person name="Levy M."/>
            <person name="Boudet N."/>
            <person name="Castellano S."/>
            <person name="Anthouard V."/>
            <person name="Jubin C."/>
            <person name="Castelli V."/>
            <person name="Katinka M."/>
            <person name="Vacherie B."/>
            <person name="Biemont C."/>
            <person name="Skalli Z."/>
            <person name="Cattolico L."/>
            <person name="Poulain J."/>
            <person name="De Berardinis V."/>
            <person name="Cruaud C."/>
            <person name="Duprat S."/>
            <person name="Brottier P."/>
            <person name="Coutanceau J.-P."/>
            <person name="Gouzy J."/>
            <person name="Parra G."/>
            <person name="Lardier G."/>
            <person name="Chapple C."/>
            <person name="McKernan K.J."/>
            <person name="McEwan P."/>
            <person name="Bosak S."/>
            <person name="Kellis M."/>
            <person name="Volff J.-N."/>
            <person name="Guigo R."/>
            <person name="Zody M.C."/>
            <person name="Mesirov J."/>
            <person name="Lindblad-Toh K."/>
            <person name="Birren B."/>
            <person name="Nusbaum C."/>
            <person name="Kahn D."/>
            <person name="Robinson-Rechavi M."/>
            <person name="Laudet V."/>
            <person name="Schachter V."/>
            <person name="Quetier F."/>
            <person name="Saurin W."/>
            <person name="Scarpelli C."/>
            <person name="Wincker P."/>
            <person name="Lander E.S."/>
            <person name="Weissenbach J."/>
            <person name="Roest Crollius H."/>
        </authorList>
    </citation>
    <scope>NUCLEOTIDE SEQUENCE [LARGE SCALE GENOMIC DNA]</scope>
</reference>
<feature type="compositionally biased region" description="Gly residues" evidence="19">
    <location>
        <begin position="656"/>
        <end position="665"/>
    </location>
</feature>
<dbReference type="GO" id="GO:1902017">
    <property type="term" value="P:regulation of cilium assembly"/>
    <property type="evidence" value="ECO:0007669"/>
    <property type="project" value="TreeGrafter"/>
</dbReference>
<evidence type="ECO:0000256" key="6">
    <source>
        <dbReference type="ARBA" id="ARBA00022490"/>
    </source>
</evidence>
<keyword evidence="5" id="KW-0217">Developmental protein</keyword>
<dbReference type="GO" id="GO:0005813">
    <property type="term" value="C:centrosome"/>
    <property type="evidence" value="ECO:0007669"/>
    <property type="project" value="TreeGrafter"/>
</dbReference>
<evidence type="ECO:0000256" key="7">
    <source>
        <dbReference type="ARBA" id="ARBA00022701"/>
    </source>
</evidence>
<evidence type="ECO:0000256" key="15">
    <source>
        <dbReference type="ARBA" id="ARBA00040458"/>
    </source>
</evidence>
<evidence type="ECO:0000256" key="13">
    <source>
        <dbReference type="ARBA" id="ARBA00023212"/>
    </source>
</evidence>
<feature type="region of interest" description="Disordered" evidence="19">
    <location>
        <begin position="455"/>
        <end position="479"/>
    </location>
</feature>
<feature type="region of interest" description="Disordered" evidence="19">
    <location>
        <begin position="220"/>
        <end position="256"/>
    </location>
</feature>
<dbReference type="GO" id="GO:0000922">
    <property type="term" value="C:spindle pole"/>
    <property type="evidence" value="ECO:0007669"/>
    <property type="project" value="UniProtKB-SubCell"/>
</dbReference>
<accession>Q4RPN9</accession>
<feature type="non-terminal residue" evidence="20">
    <location>
        <position position="719"/>
    </location>
</feature>
<evidence type="ECO:0000256" key="12">
    <source>
        <dbReference type="ARBA" id="ARBA00023069"/>
    </source>
</evidence>
<dbReference type="KEGG" id="tng:GSTEN00030998G001"/>
<evidence type="ECO:0000256" key="9">
    <source>
        <dbReference type="ARBA" id="ARBA00022846"/>
    </source>
</evidence>
<evidence type="ECO:0000256" key="5">
    <source>
        <dbReference type="ARBA" id="ARBA00022473"/>
    </source>
</evidence>
<keyword evidence="6" id="KW-0963">Cytoplasm</keyword>
<dbReference type="InterPro" id="IPR026099">
    <property type="entry name" value="Odf2-rel"/>
</dbReference>
<comment type="similarity">
    <text evidence="4">Belongs to the ODF2 family.</text>
</comment>
<evidence type="ECO:0000256" key="11">
    <source>
        <dbReference type="ARBA" id="ARBA00023054"/>
    </source>
</evidence>
<keyword evidence="12" id="KW-0969">Cilium</keyword>
<reference evidence="20" key="2">
    <citation type="submission" date="2004-02" db="EMBL/GenBank/DDBJ databases">
        <authorList>
            <consortium name="Genoscope"/>
            <consortium name="Whitehead Institute Centre for Genome Research"/>
        </authorList>
    </citation>
    <scope>NUCLEOTIDE SEQUENCE</scope>
</reference>
<keyword evidence="13" id="KW-0206">Cytoskeleton</keyword>
<evidence type="ECO:0000256" key="4">
    <source>
        <dbReference type="ARBA" id="ARBA00009316"/>
    </source>
</evidence>
<evidence type="ECO:0000256" key="19">
    <source>
        <dbReference type="SAM" id="MobiDB-lite"/>
    </source>
</evidence>
<comment type="caution">
    <text evidence="20">The sequence shown here is derived from an EMBL/GenBank/DDBJ whole genome shotgun (WGS) entry which is preliminary data.</text>
</comment>
<organism evidence="20">
    <name type="scientific">Tetraodon nigroviridis</name>
    <name type="common">Spotted green pufferfish</name>
    <name type="synonym">Chelonodon nigroviridis</name>
    <dbReference type="NCBI Taxonomy" id="99883"/>
    <lineage>
        <taxon>Eukaryota</taxon>
        <taxon>Metazoa</taxon>
        <taxon>Chordata</taxon>
        <taxon>Craniata</taxon>
        <taxon>Vertebrata</taxon>
        <taxon>Euteleostomi</taxon>
        <taxon>Actinopterygii</taxon>
        <taxon>Neopterygii</taxon>
        <taxon>Teleostei</taxon>
        <taxon>Neoteleostei</taxon>
        <taxon>Acanthomorphata</taxon>
        <taxon>Eupercaria</taxon>
        <taxon>Tetraodontiformes</taxon>
        <taxon>Tetradontoidea</taxon>
        <taxon>Tetraodontidae</taxon>
        <taxon>Tetraodon</taxon>
    </lineage>
</organism>
<name>Q4RPN9_TETNG</name>
<dbReference type="EMBL" id="CAAE01015007">
    <property type="protein sequence ID" value="CAG09643.1"/>
    <property type="molecule type" value="Genomic_DNA"/>
</dbReference>
<dbReference type="GO" id="GO:0031514">
    <property type="term" value="C:motile cilium"/>
    <property type="evidence" value="ECO:0007669"/>
    <property type="project" value="UniProtKB-SubCell"/>
</dbReference>
<keyword evidence="8" id="KW-0221">Differentiation</keyword>
<evidence type="ECO:0000256" key="17">
    <source>
        <dbReference type="ARBA" id="ARBA00043200"/>
    </source>
</evidence>
<gene>
    <name evidence="20" type="ORF">GSTENG00030998001</name>
</gene>
<comment type="subcellular location">
    <subcellularLocation>
        <location evidence="2">Cell projection</location>
        <location evidence="2">Cilium</location>
        <location evidence="2">Flagellum</location>
    </subcellularLocation>
    <subcellularLocation>
        <location evidence="1">Cytoplasm</location>
        <location evidence="1">Cytoskeleton</location>
        <location evidence="1">Microtubule organizing center</location>
        <location evidence="1">Centrosome</location>
        <location evidence="1">Centriole</location>
    </subcellularLocation>
    <subcellularLocation>
        <location evidence="3">Cytoplasm</location>
        <location evidence="3">Cytoskeleton</location>
        <location evidence="3">Spindle pole</location>
    </subcellularLocation>
</comment>
<evidence type="ECO:0000256" key="18">
    <source>
        <dbReference type="SAM" id="Coils"/>
    </source>
</evidence>
<feature type="coiled-coil region" evidence="18">
    <location>
        <begin position="681"/>
        <end position="708"/>
    </location>
</feature>
<evidence type="ECO:0000256" key="16">
    <source>
        <dbReference type="ARBA" id="ARBA00041830"/>
    </source>
</evidence>
<dbReference type="OrthoDB" id="413404at2759"/>
<dbReference type="PANTHER" id="PTHR23162">
    <property type="entry name" value="OUTER DENSE FIBER OF SPERM TAILS 2"/>
    <property type="match status" value="1"/>
</dbReference>
<feature type="coiled-coil region" evidence="18">
    <location>
        <begin position="534"/>
        <end position="582"/>
    </location>
</feature>
<keyword evidence="10" id="KW-0744">Spermatogenesis</keyword>
<evidence type="ECO:0000256" key="10">
    <source>
        <dbReference type="ARBA" id="ARBA00022871"/>
    </source>
</evidence>
<evidence type="ECO:0000256" key="8">
    <source>
        <dbReference type="ARBA" id="ARBA00022782"/>
    </source>
</evidence>
<proteinExistence type="inferred from homology"/>
<keyword evidence="9" id="KW-0282">Flagellum</keyword>
<evidence type="ECO:0000256" key="1">
    <source>
        <dbReference type="ARBA" id="ARBA00004114"/>
    </source>
</evidence>
<dbReference type="GO" id="GO:0005874">
    <property type="term" value="C:microtubule"/>
    <property type="evidence" value="ECO:0007669"/>
    <property type="project" value="UniProtKB-KW"/>
</dbReference>
<keyword evidence="11 18" id="KW-0175">Coiled coil</keyword>
<evidence type="ECO:0000313" key="20">
    <source>
        <dbReference type="EMBL" id="CAG09643.1"/>
    </source>
</evidence>
<dbReference type="GO" id="GO:0030154">
    <property type="term" value="P:cell differentiation"/>
    <property type="evidence" value="ECO:0007669"/>
    <property type="project" value="UniProtKB-KW"/>
</dbReference>
<keyword evidence="7" id="KW-0493">Microtubule</keyword>
<feature type="compositionally biased region" description="Basic and acidic residues" evidence="19">
    <location>
        <begin position="228"/>
        <end position="256"/>
    </location>
</feature>
<evidence type="ECO:0000256" key="14">
    <source>
        <dbReference type="ARBA" id="ARBA00023273"/>
    </source>
</evidence>
<dbReference type="PANTHER" id="PTHR23162:SF8">
    <property type="entry name" value="OUTER DENSE FIBER PROTEIN 2"/>
    <property type="match status" value="1"/>
</dbReference>
<evidence type="ECO:0000256" key="2">
    <source>
        <dbReference type="ARBA" id="ARBA00004230"/>
    </source>
</evidence>
<dbReference type="GO" id="GO:0007283">
    <property type="term" value="P:spermatogenesis"/>
    <property type="evidence" value="ECO:0007669"/>
    <property type="project" value="UniProtKB-KW"/>
</dbReference>
<evidence type="ECO:0000256" key="3">
    <source>
        <dbReference type="ARBA" id="ARBA00004647"/>
    </source>
</evidence>
<dbReference type="AlphaFoldDB" id="Q4RPN9"/>